<dbReference type="EMBL" id="CWQY01000003">
    <property type="protein sequence ID" value="CSC15526.1"/>
    <property type="molecule type" value="Genomic_DNA"/>
</dbReference>
<accession>A0A655XJT6</accession>
<name>A0A655XJT6_VIBCL</name>
<proteinExistence type="predicted"/>
<reference evidence="1 2" key="1">
    <citation type="submission" date="2015-07" db="EMBL/GenBank/DDBJ databases">
        <authorList>
            <consortium name="Pathogen Informatics"/>
        </authorList>
    </citation>
    <scope>NUCLEOTIDE SEQUENCE [LARGE SCALE GENOMIC DNA]</scope>
    <source>
        <strain evidence="1 2">A316</strain>
    </source>
</reference>
<dbReference type="AlphaFoldDB" id="A0A655XJT6"/>
<sequence length="139" mass="15378">MSSPCFSASCGQSPCDNRYSFDRALPLASFGYAPLRTSGQNPSIRSYGSFYTPEICSPQSDPIRVLPIQFGALQTFLAYLNHQRSVRILLLKLASYVQFSPSTHAGRDNQDRSLARQSGFSSALWFAALGTRCHAWCDN</sequence>
<protein>
    <submittedName>
        <fullName evidence="1">Uncharacterized protein</fullName>
    </submittedName>
</protein>
<evidence type="ECO:0000313" key="1">
    <source>
        <dbReference type="EMBL" id="CSC15526.1"/>
    </source>
</evidence>
<organism evidence="1 2">
    <name type="scientific">Vibrio cholerae</name>
    <dbReference type="NCBI Taxonomy" id="666"/>
    <lineage>
        <taxon>Bacteria</taxon>
        <taxon>Pseudomonadati</taxon>
        <taxon>Pseudomonadota</taxon>
        <taxon>Gammaproteobacteria</taxon>
        <taxon>Vibrionales</taxon>
        <taxon>Vibrionaceae</taxon>
        <taxon>Vibrio</taxon>
    </lineage>
</organism>
<evidence type="ECO:0000313" key="2">
    <source>
        <dbReference type="Proteomes" id="UP000041770"/>
    </source>
</evidence>
<dbReference type="Proteomes" id="UP000041770">
    <property type="component" value="Unassembled WGS sequence"/>
</dbReference>
<gene>
    <name evidence="1" type="ORF">ERS013200_00700</name>
</gene>